<keyword evidence="2" id="KW-1185">Reference proteome</keyword>
<name>A0A369JY27_HYPMA</name>
<protein>
    <submittedName>
        <fullName evidence="1">Uncharacterized protein</fullName>
    </submittedName>
</protein>
<dbReference type="AlphaFoldDB" id="A0A369JY27"/>
<sequence>MDSARYAIFGFHFGPAMLIFDCALTEQILLSVHCYARLTPIYIGTVLRHPLYPPVPRYMPIHAVAPIIRGFDSHFMPDNGRRHARTVMINIAYTSLT</sequence>
<dbReference type="InParanoid" id="A0A369JY27"/>
<accession>A0A369JY27</accession>
<proteinExistence type="predicted"/>
<dbReference type="EMBL" id="LUEZ02000044">
    <property type="protein sequence ID" value="RDB24324.1"/>
    <property type="molecule type" value="Genomic_DNA"/>
</dbReference>
<organism evidence="1 2">
    <name type="scientific">Hypsizygus marmoreus</name>
    <name type="common">White beech mushroom</name>
    <name type="synonym">Agaricus marmoreus</name>
    <dbReference type="NCBI Taxonomy" id="39966"/>
    <lineage>
        <taxon>Eukaryota</taxon>
        <taxon>Fungi</taxon>
        <taxon>Dikarya</taxon>
        <taxon>Basidiomycota</taxon>
        <taxon>Agaricomycotina</taxon>
        <taxon>Agaricomycetes</taxon>
        <taxon>Agaricomycetidae</taxon>
        <taxon>Agaricales</taxon>
        <taxon>Tricholomatineae</taxon>
        <taxon>Lyophyllaceae</taxon>
        <taxon>Hypsizygus</taxon>
    </lineage>
</organism>
<comment type="caution">
    <text evidence="1">The sequence shown here is derived from an EMBL/GenBank/DDBJ whole genome shotgun (WGS) entry which is preliminary data.</text>
</comment>
<evidence type="ECO:0000313" key="1">
    <source>
        <dbReference type="EMBL" id="RDB24324.1"/>
    </source>
</evidence>
<evidence type="ECO:0000313" key="2">
    <source>
        <dbReference type="Proteomes" id="UP000076154"/>
    </source>
</evidence>
<reference evidence="1" key="1">
    <citation type="submission" date="2018-04" db="EMBL/GenBank/DDBJ databases">
        <title>Whole genome sequencing of Hypsizygus marmoreus.</title>
        <authorList>
            <person name="Choi I.-G."/>
            <person name="Min B."/>
            <person name="Kim J.-G."/>
            <person name="Kim S."/>
            <person name="Oh Y.-L."/>
            <person name="Kong W.-S."/>
            <person name="Park H."/>
            <person name="Jeong J."/>
            <person name="Song E.-S."/>
        </authorList>
    </citation>
    <scope>NUCLEOTIDE SEQUENCE [LARGE SCALE GENOMIC DNA]</scope>
    <source>
        <strain evidence="1">51987-8</strain>
    </source>
</reference>
<dbReference type="Proteomes" id="UP000076154">
    <property type="component" value="Unassembled WGS sequence"/>
</dbReference>
<gene>
    <name evidence="1" type="ORF">Hypma_008447</name>
</gene>